<feature type="compositionally biased region" description="Polar residues" evidence="6">
    <location>
        <begin position="288"/>
        <end position="299"/>
    </location>
</feature>
<comment type="similarity">
    <text evidence="5">Belongs to the SAT4 family.</text>
</comment>
<feature type="transmembrane region" description="Helical" evidence="7">
    <location>
        <begin position="52"/>
        <end position="75"/>
    </location>
</feature>
<dbReference type="AlphaFoldDB" id="A0A8H7JCR6"/>
<evidence type="ECO:0000256" key="7">
    <source>
        <dbReference type="SAM" id="Phobius"/>
    </source>
</evidence>
<reference evidence="9" key="1">
    <citation type="submission" date="2018-12" db="EMBL/GenBank/DDBJ databases">
        <authorList>
            <person name="Syme R.A."/>
            <person name="Farfan-Caceres L."/>
            <person name="Lichtenzveig J."/>
        </authorList>
    </citation>
    <scope>NUCLEOTIDE SEQUENCE</scope>
    <source>
        <strain evidence="9">Al4</strain>
    </source>
</reference>
<comment type="subcellular location">
    <subcellularLocation>
        <location evidence="1">Membrane</location>
        <topology evidence="1">Multi-pass membrane protein</topology>
    </subcellularLocation>
</comment>
<feature type="transmembrane region" description="Helical" evidence="7">
    <location>
        <begin position="181"/>
        <end position="203"/>
    </location>
</feature>
<evidence type="ECO:0000256" key="5">
    <source>
        <dbReference type="ARBA" id="ARBA00038359"/>
    </source>
</evidence>
<reference evidence="9" key="2">
    <citation type="submission" date="2020-09" db="EMBL/GenBank/DDBJ databases">
        <title>Reference genome assembly for Australian Ascochyta lentis isolate Al4.</title>
        <authorList>
            <person name="Lee R.C."/>
            <person name="Farfan-Caceres L.M."/>
            <person name="Debler J.W."/>
            <person name="Williams A.H."/>
            <person name="Henares B.M."/>
        </authorList>
    </citation>
    <scope>NUCLEOTIDE SEQUENCE</scope>
    <source>
        <strain evidence="9">Al4</strain>
    </source>
</reference>
<evidence type="ECO:0000256" key="4">
    <source>
        <dbReference type="ARBA" id="ARBA00023136"/>
    </source>
</evidence>
<organism evidence="9 10">
    <name type="scientific">Ascochyta lentis</name>
    <dbReference type="NCBI Taxonomy" id="205686"/>
    <lineage>
        <taxon>Eukaryota</taxon>
        <taxon>Fungi</taxon>
        <taxon>Dikarya</taxon>
        <taxon>Ascomycota</taxon>
        <taxon>Pezizomycotina</taxon>
        <taxon>Dothideomycetes</taxon>
        <taxon>Pleosporomycetidae</taxon>
        <taxon>Pleosporales</taxon>
        <taxon>Pleosporineae</taxon>
        <taxon>Didymellaceae</taxon>
        <taxon>Ascochyta</taxon>
    </lineage>
</organism>
<name>A0A8H7JCR6_9PLEO</name>
<evidence type="ECO:0000259" key="8">
    <source>
        <dbReference type="Pfam" id="PF20684"/>
    </source>
</evidence>
<feature type="transmembrane region" description="Helical" evidence="7">
    <location>
        <begin position="134"/>
        <end position="161"/>
    </location>
</feature>
<keyword evidence="2 7" id="KW-0812">Transmembrane</keyword>
<dbReference type="Pfam" id="PF20684">
    <property type="entry name" value="Fung_rhodopsin"/>
    <property type="match status" value="1"/>
</dbReference>
<evidence type="ECO:0000313" key="10">
    <source>
        <dbReference type="Proteomes" id="UP000651452"/>
    </source>
</evidence>
<dbReference type="PANTHER" id="PTHR33048">
    <property type="entry name" value="PTH11-LIKE INTEGRAL MEMBRANE PROTEIN (AFU_ORTHOLOGUE AFUA_5G11245)"/>
    <property type="match status" value="1"/>
</dbReference>
<dbReference type="InterPro" id="IPR049326">
    <property type="entry name" value="Rhodopsin_dom_fungi"/>
</dbReference>
<gene>
    <name evidence="9" type="ORF">EKO04_001207</name>
</gene>
<dbReference type="Proteomes" id="UP000651452">
    <property type="component" value="Unassembled WGS sequence"/>
</dbReference>
<dbReference type="OrthoDB" id="5329176at2759"/>
<dbReference type="PANTHER" id="PTHR33048:SF47">
    <property type="entry name" value="INTEGRAL MEMBRANE PROTEIN-RELATED"/>
    <property type="match status" value="1"/>
</dbReference>
<keyword evidence="10" id="KW-1185">Reference proteome</keyword>
<dbReference type="InterPro" id="IPR052337">
    <property type="entry name" value="SAT4-like"/>
</dbReference>
<comment type="caution">
    <text evidence="9">The sequence shown here is derived from an EMBL/GenBank/DDBJ whole genome shotgun (WGS) entry which is preliminary data.</text>
</comment>
<proteinExistence type="inferred from homology"/>
<evidence type="ECO:0000256" key="3">
    <source>
        <dbReference type="ARBA" id="ARBA00022989"/>
    </source>
</evidence>
<feature type="transmembrane region" description="Helical" evidence="7">
    <location>
        <begin position="20"/>
        <end position="40"/>
    </location>
</feature>
<feature type="region of interest" description="Disordered" evidence="6">
    <location>
        <begin position="287"/>
        <end position="324"/>
    </location>
</feature>
<keyword evidence="3 7" id="KW-1133">Transmembrane helix</keyword>
<keyword evidence="4 7" id="KW-0472">Membrane</keyword>
<sequence length="324" mass="36330">MMLKYGDPGYMEQDRSLMLYSITFSFLAASICMVVLRIYCQWYLLRSRRITLSGILIVISLFVDIASCILIHFQIHTGMGKHIEYSRARPAMLKASMKIGLAQNTCYQALIGLVKMSILAQFYQFAQPGLQRRVVAWVGGFVCIFMLFTVFAAIFQCIPMKAAWDLQNFPRGCWNMMNVNFFTSSMNTFLDLVIFLLPITTIYRLPTTFRKKLTLALAYSMGLLALACSAIRVRNIVFFNGEGDFTYVACMVPVWGAIECNAGIICASFPSLLPLITRTPHPPPNPSIRLSSTLASSGPHQPHRESKVLTTKTDAAPPLSTWEA</sequence>
<evidence type="ECO:0000256" key="6">
    <source>
        <dbReference type="SAM" id="MobiDB-lite"/>
    </source>
</evidence>
<evidence type="ECO:0000256" key="2">
    <source>
        <dbReference type="ARBA" id="ARBA00022692"/>
    </source>
</evidence>
<evidence type="ECO:0000313" key="9">
    <source>
        <dbReference type="EMBL" id="KAF9699971.1"/>
    </source>
</evidence>
<protein>
    <recommendedName>
        <fullName evidence="8">Rhodopsin domain-containing protein</fullName>
    </recommendedName>
</protein>
<dbReference type="EMBL" id="RZGK01000003">
    <property type="protein sequence ID" value="KAF9699971.1"/>
    <property type="molecule type" value="Genomic_DNA"/>
</dbReference>
<dbReference type="GO" id="GO:0016020">
    <property type="term" value="C:membrane"/>
    <property type="evidence" value="ECO:0007669"/>
    <property type="project" value="UniProtKB-SubCell"/>
</dbReference>
<feature type="domain" description="Rhodopsin" evidence="8">
    <location>
        <begin position="36"/>
        <end position="277"/>
    </location>
</feature>
<evidence type="ECO:0000256" key="1">
    <source>
        <dbReference type="ARBA" id="ARBA00004141"/>
    </source>
</evidence>
<accession>A0A8H7JCR6</accession>
<feature type="transmembrane region" description="Helical" evidence="7">
    <location>
        <begin position="215"/>
        <end position="233"/>
    </location>
</feature>